<name>A0ABV4UP01_9MICC</name>
<dbReference type="Pfam" id="PF01052">
    <property type="entry name" value="FliMN_C"/>
    <property type="match status" value="1"/>
</dbReference>
<keyword evidence="7" id="KW-0732">Signal</keyword>
<keyword evidence="6" id="KW-0472">Membrane</keyword>
<dbReference type="PANTHER" id="PTHR43484">
    <property type="match status" value="1"/>
</dbReference>
<dbReference type="SUPFAM" id="SSF101801">
    <property type="entry name" value="Surface presentation of antigens (SPOA)"/>
    <property type="match status" value="1"/>
</dbReference>
<protein>
    <submittedName>
        <fullName evidence="9">Flagellar motor switch protein FliN</fullName>
    </submittedName>
</protein>
<gene>
    <name evidence="9" type="primary">fliN</name>
    <name evidence="9" type="ORF">ACETWP_12255</name>
</gene>
<dbReference type="NCBIfam" id="TIGR02480">
    <property type="entry name" value="fliN"/>
    <property type="match status" value="1"/>
</dbReference>
<evidence type="ECO:0000256" key="3">
    <source>
        <dbReference type="ARBA" id="ARBA00022475"/>
    </source>
</evidence>
<keyword evidence="9" id="KW-0969">Cilium</keyword>
<proteinExistence type="inferred from homology"/>
<evidence type="ECO:0000259" key="8">
    <source>
        <dbReference type="Pfam" id="PF01052"/>
    </source>
</evidence>
<evidence type="ECO:0000313" key="9">
    <source>
        <dbReference type="EMBL" id="MFB0835362.1"/>
    </source>
</evidence>
<keyword evidence="9" id="KW-0282">Flagellum</keyword>
<dbReference type="InterPro" id="IPR012826">
    <property type="entry name" value="FliN"/>
</dbReference>
<keyword evidence="9" id="KW-0966">Cell projection</keyword>
<comment type="similarity">
    <text evidence="2">Belongs to the FliN/MopA/SpaO family.</text>
</comment>
<dbReference type="InterPro" id="IPR001172">
    <property type="entry name" value="FliN_T3SS_HrcQb"/>
</dbReference>
<comment type="subcellular location">
    <subcellularLocation>
        <location evidence="1">Cell membrane</location>
        <topology evidence="1">Peripheral membrane protein</topology>
        <orientation evidence="1">Cytoplasmic side</orientation>
    </subcellularLocation>
</comment>
<dbReference type="Gene3D" id="2.30.330.10">
    <property type="entry name" value="SpoA-like"/>
    <property type="match status" value="1"/>
</dbReference>
<dbReference type="EMBL" id="JBHDLJ010000010">
    <property type="protein sequence ID" value="MFB0835362.1"/>
    <property type="molecule type" value="Genomic_DNA"/>
</dbReference>
<evidence type="ECO:0000313" key="10">
    <source>
        <dbReference type="Proteomes" id="UP001575652"/>
    </source>
</evidence>
<dbReference type="PANTHER" id="PTHR43484:SF1">
    <property type="entry name" value="FLAGELLAR MOTOR SWITCH PROTEIN FLIN"/>
    <property type="match status" value="1"/>
</dbReference>
<organism evidence="9 10">
    <name type="scientific">Arthrobacter halodurans</name>
    <dbReference type="NCBI Taxonomy" id="516699"/>
    <lineage>
        <taxon>Bacteria</taxon>
        <taxon>Bacillati</taxon>
        <taxon>Actinomycetota</taxon>
        <taxon>Actinomycetes</taxon>
        <taxon>Micrococcales</taxon>
        <taxon>Micrococcaceae</taxon>
        <taxon>Arthrobacter</taxon>
    </lineage>
</organism>
<keyword evidence="10" id="KW-1185">Reference proteome</keyword>
<dbReference type="InterPro" id="IPR036429">
    <property type="entry name" value="SpoA-like_sf"/>
</dbReference>
<evidence type="ECO:0000256" key="2">
    <source>
        <dbReference type="ARBA" id="ARBA00009226"/>
    </source>
</evidence>
<evidence type="ECO:0000256" key="5">
    <source>
        <dbReference type="ARBA" id="ARBA00022779"/>
    </source>
</evidence>
<dbReference type="InterPro" id="IPR001543">
    <property type="entry name" value="FliN-like_C"/>
</dbReference>
<evidence type="ECO:0000256" key="4">
    <source>
        <dbReference type="ARBA" id="ARBA00022500"/>
    </source>
</evidence>
<keyword evidence="4" id="KW-0145">Chemotaxis</keyword>
<dbReference type="InterPro" id="IPR051469">
    <property type="entry name" value="FliN/MopA/SpaO"/>
</dbReference>
<comment type="caution">
    <text evidence="9">The sequence shown here is derived from an EMBL/GenBank/DDBJ whole genome shotgun (WGS) entry which is preliminary data.</text>
</comment>
<dbReference type="RefSeq" id="WP_373972538.1">
    <property type="nucleotide sequence ID" value="NZ_JBHDLJ010000010.1"/>
</dbReference>
<reference evidence="9 10" key="1">
    <citation type="submission" date="2024-09" db="EMBL/GenBank/DDBJ databases">
        <authorList>
            <person name="Salinas-Garcia M.A."/>
            <person name="Prieme A."/>
        </authorList>
    </citation>
    <scope>NUCLEOTIDE SEQUENCE [LARGE SCALE GENOMIC DNA]</scope>
    <source>
        <strain evidence="9 10">DSM 21081</strain>
    </source>
</reference>
<feature type="chain" id="PRO_5045415365" evidence="7">
    <location>
        <begin position="26"/>
        <end position="249"/>
    </location>
</feature>
<evidence type="ECO:0000256" key="1">
    <source>
        <dbReference type="ARBA" id="ARBA00004413"/>
    </source>
</evidence>
<evidence type="ECO:0000256" key="6">
    <source>
        <dbReference type="ARBA" id="ARBA00023136"/>
    </source>
</evidence>
<feature type="signal peptide" evidence="7">
    <location>
        <begin position="1"/>
        <end position="25"/>
    </location>
</feature>
<dbReference type="Proteomes" id="UP001575652">
    <property type="component" value="Unassembled WGS sequence"/>
</dbReference>
<accession>A0ABV4UP01</accession>
<keyword evidence="3" id="KW-1003">Cell membrane</keyword>
<evidence type="ECO:0000256" key="7">
    <source>
        <dbReference type="SAM" id="SignalP"/>
    </source>
</evidence>
<dbReference type="PRINTS" id="PR00956">
    <property type="entry name" value="FLGMOTORFLIN"/>
</dbReference>
<feature type="domain" description="Flagellar motor switch protein FliN-like C-terminal" evidence="8">
    <location>
        <begin position="172"/>
        <end position="242"/>
    </location>
</feature>
<keyword evidence="5" id="KW-0283">Flagellar rotation</keyword>
<sequence>MTTTQPTQPALHAAALYTAAAQALASVLPTALPVTAQLHAGPRDGAAFGGPGEVAAASFVGQLSADVAVQVDASLLAGAEEFDAGPVSIADVLRPSLEAATAVLGVGVLSGAADASAEALLADGETVLFRLEAAGAPAGWFALRLRDNGGAATHRAPASPGADRSSAARLGRINNVEMALTVEIGRTRMSVRDVLNLEPGAVVELDRSAGAPADVLLNGRLIAHGEVVVMDQDYGIRITEILDVAEGLN</sequence>